<feature type="transmembrane region" description="Helical" evidence="1">
    <location>
        <begin position="126"/>
        <end position="153"/>
    </location>
</feature>
<sequence length="226" mass="23571">MITAVLLSAALMGLAGSVHCMAMCGAATLAIGRDGPSLWAFQAGRLAGYATAGALAAGAVQALQWGAQQVTVLQPFWAMVHVAVIVLGLALVWLGRQPRWLDALAHQVWQRLRHASLGWPQVPGRFAAAGAGLLWTFLPCGLLYSALMVAALGSTPWDGALAMAVFAASSAVGLQVMPWVWRRLKGQGAAVRGAWAVRAAGAVLAATSGWALWHGLWAQFGAPVCR</sequence>
<keyword evidence="2" id="KW-0732">Signal</keyword>
<evidence type="ECO:0000256" key="1">
    <source>
        <dbReference type="SAM" id="Phobius"/>
    </source>
</evidence>
<dbReference type="AlphaFoldDB" id="A0A2S5STB4"/>
<dbReference type="PANTHER" id="PTHR42208">
    <property type="entry name" value="HEAVY METAL TRANSPORTER-RELATED"/>
    <property type="match status" value="1"/>
</dbReference>
<evidence type="ECO:0000259" key="3">
    <source>
        <dbReference type="Pfam" id="PF13386"/>
    </source>
</evidence>
<reference evidence="4 5" key="1">
    <citation type="submission" date="2018-02" db="EMBL/GenBank/DDBJ databases">
        <title>Reclassifiation of [Polyangium] brachysporum DSM 7029 as Guopingzhaonella breviflexa gen. nov., sp. nov., a member of the family Comamonadaceae.</title>
        <authorList>
            <person name="Tang B."/>
        </authorList>
    </citation>
    <scope>NUCLEOTIDE SEQUENCE [LARGE SCALE GENOMIC DNA]</scope>
    <source>
        <strain evidence="4 5">BCRC 80649</strain>
    </source>
</reference>
<feature type="transmembrane region" description="Helical" evidence="1">
    <location>
        <begin position="76"/>
        <end position="94"/>
    </location>
</feature>
<dbReference type="Pfam" id="PF13386">
    <property type="entry name" value="DsbD_2"/>
    <property type="match status" value="1"/>
</dbReference>
<feature type="transmembrane region" description="Helical" evidence="1">
    <location>
        <begin position="193"/>
        <end position="213"/>
    </location>
</feature>
<feature type="transmembrane region" description="Helical" evidence="1">
    <location>
        <begin position="159"/>
        <end position="181"/>
    </location>
</feature>
<feature type="chain" id="PRO_5015641863" evidence="2">
    <location>
        <begin position="23"/>
        <end position="226"/>
    </location>
</feature>
<comment type="caution">
    <text evidence="4">The sequence shown here is derived from an EMBL/GenBank/DDBJ whole genome shotgun (WGS) entry which is preliminary data.</text>
</comment>
<accession>A0A2S5STB4</accession>
<gene>
    <name evidence="4" type="ORF">C1704_11685</name>
</gene>
<dbReference type="PANTHER" id="PTHR42208:SF1">
    <property type="entry name" value="HEAVY METAL TRANSPORTER"/>
    <property type="match status" value="1"/>
</dbReference>
<name>A0A2S5STB4_9BURK</name>
<dbReference type="RefSeq" id="WP_104302902.1">
    <property type="nucleotide sequence ID" value="NZ_PSNX01000010.1"/>
</dbReference>
<protein>
    <submittedName>
        <fullName evidence="4">Sulfite exporter TauE/SafE family protein</fullName>
    </submittedName>
</protein>
<keyword evidence="5" id="KW-1185">Reference proteome</keyword>
<dbReference type="OrthoDB" id="9155091at2"/>
<proteinExistence type="predicted"/>
<dbReference type="InterPro" id="IPR039447">
    <property type="entry name" value="UreH-like_TM_dom"/>
</dbReference>
<evidence type="ECO:0000256" key="2">
    <source>
        <dbReference type="SAM" id="SignalP"/>
    </source>
</evidence>
<feature type="signal peptide" evidence="2">
    <location>
        <begin position="1"/>
        <end position="22"/>
    </location>
</feature>
<keyword evidence="1" id="KW-1133">Transmembrane helix</keyword>
<evidence type="ECO:0000313" key="4">
    <source>
        <dbReference type="EMBL" id="PPE65953.1"/>
    </source>
</evidence>
<keyword evidence="1" id="KW-0472">Membrane</keyword>
<dbReference type="EMBL" id="PSNX01000010">
    <property type="protein sequence ID" value="PPE65953.1"/>
    <property type="molecule type" value="Genomic_DNA"/>
</dbReference>
<organism evidence="4 5">
    <name type="scientific">Caldimonas caldifontis</name>
    <dbReference type="NCBI Taxonomy" id="1452508"/>
    <lineage>
        <taxon>Bacteria</taxon>
        <taxon>Pseudomonadati</taxon>
        <taxon>Pseudomonadota</taxon>
        <taxon>Betaproteobacteria</taxon>
        <taxon>Burkholderiales</taxon>
        <taxon>Sphaerotilaceae</taxon>
        <taxon>Caldimonas</taxon>
    </lineage>
</organism>
<evidence type="ECO:0000313" key="5">
    <source>
        <dbReference type="Proteomes" id="UP000238605"/>
    </source>
</evidence>
<feature type="domain" description="Urease accessory protein UreH-like transmembrane" evidence="3">
    <location>
        <begin position="9"/>
        <end position="206"/>
    </location>
</feature>
<dbReference type="Proteomes" id="UP000238605">
    <property type="component" value="Unassembled WGS sequence"/>
</dbReference>
<keyword evidence="1" id="KW-0812">Transmembrane</keyword>